<feature type="transmembrane region" description="Helical" evidence="6">
    <location>
        <begin position="245"/>
        <end position="266"/>
    </location>
</feature>
<dbReference type="EMBL" id="WHZV01000008">
    <property type="protein sequence ID" value="NEG55885.1"/>
    <property type="molecule type" value="Genomic_DNA"/>
</dbReference>
<dbReference type="PANTHER" id="PTHR23528:SF1">
    <property type="entry name" value="MAJOR FACILITATOR SUPERFAMILY (MFS) PROFILE DOMAIN-CONTAINING PROTEIN"/>
    <property type="match status" value="1"/>
</dbReference>
<feature type="transmembrane region" description="Helical" evidence="6">
    <location>
        <begin position="99"/>
        <end position="116"/>
    </location>
</feature>
<dbReference type="Proteomes" id="UP000483293">
    <property type="component" value="Unassembled WGS sequence"/>
</dbReference>
<dbReference type="Pfam" id="PF07690">
    <property type="entry name" value="MFS_1"/>
    <property type="match status" value="2"/>
</dbReference>
<feature type="transmembrane region" description="Helical" evidence="6">
    <location>
        <begin position="373"/>
        <end position="396"/>
    </location>
</feature>
<dbReference type="PANTHER" id="PTHR23528">
    <property type="match status" value="1"/>
</dbReference>
<proteinExistence type="predicted"/>
<dbReference type="Gene3D" id="1.20.1250.20">
    <property type="entry name" value="MFS general substrate transporter like domains"/>
    <property type="match status" value="2"/>
</dbReference>
<evidence type="ECO:0000256" key="1">
    <source>
        <dbReference type="ARBA" id="ARBA00004651"/>
    </source>
</evidence>
<dbReference type="InterPro" id="IPR011701">
    <property type="entry name" value="MFS"/>
</dbReference>
<evidence type="ECO:0000256" key="2">
    <source>
        <dbReference type="ARBA" id="ARBA00022692"/>
    </source>
</evidence>
<sequence>MTHNDPQTRSGGTKQPAARLAASPTRTIALLALPVIALYGVMQSMNQVLVPSLVAQLDPAGKVADIANISLVAGIMGTLFIIIGPAVSDRTRSRFGRRSPYLAALSVAICAILLLIGASTSIIAVIALMGLFGACTNWYSGCLYAVLPDRIPENKRGTASSVLGLGLPLGILIFVNLASRVAPATAYIIIGATMLVATAAFVIGAREPSSTDMPRPGKKERGEFSLSFLEAFRHWNFTMTFLSRLTFYLAFFAVSSYTMYILTDYIGADQLPGGNATVAVATLSTISTVFQVAAVLTCGAIADRFDLTKTIVGIAGFAMVAAYACPLVMPTWGGMIAFNAISGAAGGVYFSVDAALMSRVLPCPGKEGRDMGILNAASSATAMFAALVGSLLIGAFGGYAPLFAMGVVLAALCGACTFAIRGIR</sequence>
<feature type="transmembrane region" description="Helical" evidence="6">
    <location>
        <begin position="402"/>
        <end position="420"/>
    </location>
</feature>
<keyword evidence="3 6" id="KW-1133">Transmembrane helix</keyword>
<name>A0A6L9SUY9_9BIFI</name>
<dbReference type="InterPro" id="IPR036259">
    <property type="entry name" value="MFS_trans_sf"/>
</dbReference>
<organism evidence="8 9">
    <name type="scientific">Bifidobacterium platyrrhinorum</name>
    <dbReference type="NCBI Taxonomy" id="2661628"/>
    <lineage>
        <taxon>Bacteria</taxon>
        <taxon>Bacillati</taxon>
        <taxon>Actinomycetota</taxon>
        <taxon>Actinomycetes</taxon>
        <taxon>Bifidobacteriales</taxon>
        <taxon>Bifidobacteriaceae</taxon>
        <taxon>Bifidobacterium</taxon>
    </lineage>
</organism>
<keyword evidence="9" id="KW-1185">Reference proteome</keyword>
<comment type="subcellular location">
    <subcellularLocation>
        <location evidence="1">Cell membrane</location>
        <topology evidence="1">Multi-pass membrane protein</topology>
    </subcellularLocation>
</comment>
<keyword evidence="2 6" id="KW-0812">Transmembrane</keyword>
<evidence type="ECO:0000313" key="9">
    <source>
        <dbReference type="Proteomes" id="UP000483293"/>
    </source>
</evidence>
<gene>
    <name evidence="8" type="ORF">GFD21_08990</name>
</gene>
<feature type="transmembrane region" description="Helical" evidence="6">
    <location>
        <begin position="159"/>
        <end position="178"/>
    </location>
</feature>
<dbReference type="RefSeq" id="WP_163197647.1">
    <property type="nucleotide sequence ID" value="NZ_WHZV01000008.1"/>
</dbReference>
<feature type="transmembrane region" description="Helical" evidence="6">
    <location>
        <begin position="335"/>
        <end position="352"/>
    </location>
</feature>
<feature type="transmembrane region" description="Helical" evidence="6">
    <location>
        <begin position="28"/>
        <end position="46"/>
    </location>
</feature>
<dbReference type="AlphaFoldDB" id="A0A6L9SUY9"/>
<feature type="transmembrane region" description="Helical" evidence="6">
    <location>
        <begin position="278"/>
        <end position="298"/>
    </location>
</feature>
<feature type="transmembrane region" description="Helical" evidence="6">
    <location>
        <begin position="310"/>
        <end position="329"/>
    </location>
</feature>
<dbReference type="GO" id="GO:0022857">
    <property type="term" value="F:transmembrane transporter activity"/>
    <property type="evidence" value="ECO:0007669"/>
    <property type="project" value="InterPro"/>
</dbReference>
<protein>
    <submittedName>
        <fullName evidence="8">MFS transporter</fullName>
    </submittedName>
</protein>
<accession>A0A6L9SUY9</accession>
<dbReference type="InterPro" id="IPR020846">
    <property type="entry name" value="MFS_dom"/>
</dbReference>
<evidence type="ECO:0000313" key="8">
    <source>
        <dbReference type="EMBL" id="NEG55885.1"/>
    </source>
</evidence>
<evidence type="ECO:0000256" key="3">
    <source>
        <dbReference type="ARBA" id="ARBA00022989"/>
    </source>
</evidence>
<dbReference type="SUPFAM" id="SSF103473">
    <property type="entry name" value="MFS general substrate transporter"/>
    <property type="match status" value="1"/>
</dbReference>
<evidence type="ECO:0000256" key="6">
    <source>
        <dbReference type="SAM" id="Phobius"/>
    </source>
</evidence>
<evidence type="ECO:0000256" key="5">
    <source>
        <dbReference type="SAM" id="MobiDB-lite"/>
    </source>
</evidence>
<dbReference type="GO" id="GO:0005886">
    <property type="term" value="C:plasma membrane"/>
    <property type="evidence" value="ECO:0007669"/>
    <property type="project" value="UniProtKB-SubCell"/>
</dbReference>
<feature type="domain" description="Major facilitator superfamily (MFS) profile" evidence="7">
    <location>
        <begin position="236"/>
        <end position="424"/>
    </location>
</feature>
<dbReference type="PROSITE" id="PS50850">
    <property type="entry name" value="MFS"/>
    <property type="match status" value="1"/>
</dbReference>
<feature type="transmembrane region" description="Helical" evidence="6">
    <location>
        <begin position="122"/>
        <end position="147"/>
    </location>
</feature>
<keyword evidence="4 6" id="KW-0472">Membrane</keyword>
<reference evidence="8 9" key="1">
    <citation type="submission" date="2019-10" db="EMBL/GenBank/DDBJ databases">
        <title>Bifidobacterium from non-human primates.</title>
        <authorList>
            <person name="Modesto M."/>
        </authorList>
    </citation>
    <scope>NUCLEOTIDE SEQUENCE [LARGE SCALE GENOMIC DNA]</scope>
    <source>
        <strain evidence="8 9">SMA15</strain>
    </source>
</reference>
<comment type="caution">
    <text evidence="8">The sequence shown here is derived from an EMBL/GenBank/DDBJ whole genome shotgun (WGS) entry which is preliminary data.</text>
</comment>
<evidence type="ECO:0000259" key="7">
    <source>
        <dbReference type="PROSITE" id="PS50850"/>
    </source>
</evidence>
<evidence type="ECO:0000256" key="4">
    <source>
        <dbReference type="ARBA" id="ARBA00023136"/>
    </source>
</evidence>
<feature type="transmembrane region" description="Helical" evidence="6">
    <location>
        <begin position="66"/>
        <end position="87"/>
    </location>
</feature>
<feature type="transmembrane region" description="Helical" evidence="6">
    <location>
        <begin position="184"/>
        <end position="205"/>
    </location>
</feature>
<feature type="compositionally biased region" description="Polar residues" evidence="5">
    <location>
        <begin position="1"/>
        <end position="13"/>
    </location>
</feature>
<feature type="region of interest" description="Disordered" evidence="5">
    <location>
        <begin position="1"/>
        <end position="20"/>
    </location>
</feature>